<keyword evidence="12" id="KW-1185">Reference proteome</keyword>
<gene>
    <name evidence="11" type="primary">cobA</name>
    <name evidence="11" type="ORF">EKG39_08045</name>
</gene>
<dbReference type="GO" id="GO:0004851">
    <property type="term" value="F:uroporphyrin-III C-methyltransferase activity"/>
    <property type="evidence" value="ECO:0007669"/>
    <property type="project" value="UniProtKB-EC"/>
</dbReference>
<dbReference type="Gene3D" id="3.40.1010.10">
    <property type="entry name" value="Cobalt-precorrin-4 Transmethylase, Domain 1"/>
    <property type="match status" value="1"/>
</dbReference>
<dbReference type="InterPro" id="IPR006366">
    <property type="entry name" value="CobA/CysG_C"/>
</dbReference>
<keyword evidence="5" id="KW-0949">S-adenosyl-L-methionine</keyword>
<dbReference type="EC" id="2.1.1.107" evidence="2"/>
<dbReference type="InterPro" id="IPR050161">
    <property type="entry name" value="Siro_Cobalamin_biosynth"/>
</dbReference>
<dbReference type="Proteomes" id="UP000282060">
    <property type="component" value="Unassembled WGS sequence"/>
</dbReference>
<evidence type="ECO:0000256" key="4">
    <source>
        <dbReference type="ARBA" id="ARBA00022679"/>
    </source>
</evidence>
<dbReference type="SUPFAM" id="SSF53790">
    <property type="entry name" value="Tetrapyrrole methylase"/>
    <property type="match status" value="1"/>
</dbReference>
<dbReference type="PANTHER" id="PTHR45790:SF3">
    <property type="entry name" value="S-ADENOSYL-L-METHIONINE-DEPENDENT UROPORPHYRINOGEN III METHYLTRANSFERASE, CHLOROPLASTIC"/>
    <property type="match status" value="1"/>
</dbReference>
<keyword evidence="3 9" id="KW-0489">Methyltransferase</keyword>
<comment type="similarity">
    <text evidence="1 9">Belongs to the precorrin methyltransferase family.</text>
</comment>
<sequence length="455" mass="48999">MSVGKVYLVGAGPGDPGLLTWRAIKLMSFCDVVCYDLLVSPAILSLVPAEKEMMPVGYRGYCGSSIEYGMHPDVVAEALAGKTVLRLKSGDPFIFGRATEECRSLTHHGIDYEIVPGITSALGAAAYAGFPLTSNGMASDVTFVSGHRPSKTLTSWASMGKSSGTLVLYMGAKKLAVHAAKLIAEGRDPDTPVALVASATSYKQKLLTTTLGKVDEVMDADIHSDGSPVLVIMGQVVDLSSELDWRSRLPLAGRSVMVPCQHEAVSESLRVAGAEVIRGPGTEMECGFNPFDWKRIMASKALWLADDNAAKALQASAAEHKMDIRSWPWEITGTKSALCHLARYGLLIDENERAPESSLSLVSSEDDAGLCGCQFIVTAPKFSMGKLDICWVDDSAVMEMLITRPDLFNWQYLVTTKPKLAHMLSQQGIAHHLVAFDDIGKALALLTPEQNRHVA</sequence>
<dbReference type="InterPro" id="IPR014776">
    <property type="entry name" value="4pyrrole_Mease_sub2"/>
</dbReference>
<dbReference type="OrthoDB" id="9815856at2"/>
<dbReference type="UniPathway" id="UPA00262">
    <property type="reaction ID" value="UER00211"/>
</dbReference>
<dbReference type="PANTHER" id="PTHR45790">
    <property type="entry name" value="SIROHEME SYNTHASE-RELATED"/>
    <property type="match status" value="1"/>
</dbReference>
<keyword evidence="4 9" id="KW-0808">Transferase</keyword>
<comment type="pathway">
    <text evidence="8">Cofactor biosynthesis; adenosylcobalamin biosynthesis; precorrin-2 from uroporphyrinogen III: step 1/1.</text>
</comment>
<dbReference type="AlphaFoldDB" id="A0A431WDN3"/>
<dbReference type="InterPro" id="IPR035996">
    <property type="entry name" value="4pyrrol_Methylase_sf"/>
</dbReference>
<evidence type="ECO:0000256" key="1">
    <source>
        <dbReference type="ARBA" id="ARBA00005879"/>
    </source>
</evidence>
<dbReference type="FunFam" id="3.40.1010.10:FF:000001">
    <property type="entry name" value="Siroheme synthase"/>
    <property type="match status" value="1"/>
</dbReference>
<evidence type="ECO:0000259" key="10">
    <source>
        <dbReference type="Pfam" id="PF00590"/>
    </source>
</evidence>
<organism evidence="11 12">
    <name type="scientific">Shewanella atlantica</name>
    <dbReference type="NCBI Taxonomy" id="271099"/>
    <lineage>
        <taxon>Bacteria</taxon>
        <taxon>Pseudomonadati</taxon>
        <taxon>Pseudomonadota</taxon>
        <taxon>Gammaproteobacteria</taxon>
        <taxon>Alteromonadales</taxon>
        <taxon>Shewanellaceae</taxon>
        <taxon>Shewanella</taxon>
    </lineage>
</organism>
<accession>A0A431WDN3</accession>
<dbReference type="InterPro" id="IPR000878">
    <property type="entry name" value="4pyrrol_Mease"/>
</dbReference>
<dbReference type="NCBIfam" id="NF004790">
    <property type="entry name" value="PRK06136.1"/>
    <property type="match status" value="1"/>
</dbReference>
<evidence type="ECO:0000256" key="5">
    <source>
        <dbReference type="ARBA" id="ARBA00022691"/>
    </source>
</evidence>
<protein>
    <recommendedName>
        <fullName evidence="2">uroporphyrinogen-III C-methyltransferase</fullName>
        <ecNumber evidence="2">2.1.1.107</ecNumber>
    </recommendedName>
</protein>
<dbReference type="GO" id="GO:0032259">
    <property type="term" value="P:methylation"/>
    <property type="evidence" value="ECO:0007669"/>
    <property type="project" value="UniProtKB-KW"/>
</dbReference>
<keyword evidence="6" id="KW-0627">Porphyrin biosynthesis</keyword>
<dbReference type="Gene3D" id="3.30.950.10">
    <property type="entry name" value="Methyltransferase, Cobalt-precorrin-4 Transmethylase, Domain 2"/>
    <property type="match status" value="1"/>
</dbReference>
<dbReference type="NCBIfam" id="TIGR01469">
    <property type="entry name" value="cobA_cysG_Cterm"/>
    <property type="match status" value="1"/>
</dbReference>
<evidence type="ECO:0000313" key="11">
    <source>
        <dbReference type="EMBL" id="RTR33652.1"/>
    </source>
</evidence>
<feature type="domain" description="Tetrapyrrole methylase" evidence="10">
    <location>
        <begin position="5"/>
        <end position="214"/>
    </location>
</feature>
<dbReference type="InterPro" id="IPR014777">
    <property type="entry name" value="4pyrrole_Mease_sub1"/>
</dbReference>
<dbReference type="CDD" id="cd11642">
    <property type="entry name" value="SUMT"/>
    <property type="match status" value="1"/>
</dbReference>
<dbReference type="InterPro" id="IPR003043">
    <property type="entry name" value="Uropor_MeTrfase_CS"/>
</dbReference>
<dbReference type="GO" id="GO:0019354">
    <property type="term" value="P:siroheme biosynthetic process"/>
    <property type="evidence" value="ECO:0007669"/>
    <property type="project" value="UniProtKB-UniPathway"/>
</dbReference>
<comment type="caution">
    <text evidence="11">The sequence shown here is derived from an EMBL/GenBank/DDBJ whole genome shotgun (WGS) entry which is preliminary data.</text>
</comment>
<evidence type="ECO:0000256" key="6">
    <source>
        <dbReference type="ARBA" id="ARBA00023244"/>
    </source>
</evidence>
<dbReference type="PROSITE" id="PS00840">
    <property type="entry name" value="SUMT_2"/>
    <property type="match status" value="1"/>
</dbReference>
<dbReference type="EMBL" id="RXNV01000002">
    <property type="protein sequence ID" value="RTR33652.1"/>
    <property type="molecule type" value="Genomic_DNA"/>
</dbReference>
<evidence type="ECO:0000256" key="7">
    <source>
        <dbReference type="ARBA" id="ARBA00025705"/>
    </source>
</evidence>
<dbReference type="Pfam" id="PF00590">
    <property type="entry name" value="TP_methylase"/>
    <property type="match status" value="1"/>
</dbReference>
<dbReference type="RefSeq" id="WP_126505202.1">
    <property type="nucleotide sequence ID" value="NZ_RXNV01000002.1"/>
</dbReference>
<evidence type="ECO:0000256" key="3">
    <source>
        <dbReference type="ARBA" id="ARBA00022603"/>
    </source>
</evidence>
<comment type="pathway">
    <text evidence="7">Porphyrin-containing compound metabolism; siroheme biosynthesis; precorrin-2 from uroporphyrinogen III: step 1/1.</text>
</comment>
<evidence type="ECO:0000256" key="8">
    <source>
        <dbReference type="ARBA" id="ARBA00060548"/>
    </source>
</evidence>
<proteinExistence type="inferred from homology"/>
<evidence type="ECO:0000313" key="12">
    <source>
        <dbReference type="Proteomes" id="UP000282060"/>
    </source>
</evidence>
<evidence type="ECO:0000256" key="2">
    <source>
        <dbReference type="ARBA" id="ARBA00012162"/>
    </source>
</evidence>
<evidence type="ECO:0000256" key="9">
    <source>
        <dbReference type="RuleBase" id="RU003960"/>
    </source>
</evidence>
<name>A0A431WDN3_9GAMM</name>
<reference evidence="11 12" key="1">
    <citation type="submission" date="2018-12" db="EMBL/GenBank/DDBJ databases">
        <authorList>
            <person name="Yu L."/>
        </authorList>
    </citation>
    <scope>NUCLEOTIDE SEQUENCE [LARGE SCALE GENOMIC DNA]</scope>
    <source>
        <strain evidence="11 12">HAW-EB5</strain>
    </source>
</reference>